<dbReference type="Proteomes" id="UP001500298">
    <property type="component" value="Unassembled WGS sequence"/>
</dbReference>
<evidence type="ECO:0000256" key="5">
    <source>
        <dbReference type="RuleBase" id="RU000384"/>
    </source>
</evidence>
<name>A0ABP9DA57_9BACT</name>
<keyword evidence="1" id="KW-0436">Ligase</keyword>
<comment type="similarity">
    <text evidence="4 5">Belongs to the glutamine synthetase family.</text>
</comment>
<evidence type="ECO:0000256" key="4">
    <source>
        <dbReference type="PROSITE-ProRule" id="PRU01330"/>
    </source>
</evidence>
<evidence type="ECO:0000256" key="3">
    <source>
        <dbReference type="ARBA" id="ARBA00022840"/>
    </source>
</evidence>
<dbReference type="PANTHER" id="PTHR43785">
    <property type="entry name" value="GAMMA-GLUTAMYLPUTRESCINE SYNTHETASE"/>
    <property type="match status" value="1"/>
</dbReference>
<dbReference type="SMART" id="SM01230">
    <property type="entry name" value="Gln-synt_C"/>
    <property type="match status" value="1"/>
</dbReference>
<dbReference type="Gene3D" id="3.30.590.10">
    <property type="entry name" value="Glutamine synthetase/guanido kinase, catalytic domain"/>
    <property type="match status" value="1"/>
</dbReference>
<dbReference type="InterPro" id="IPR014746">
    <property type="entry name" value="Gln_synth/guanido_kin_cat_dom"/>
</dbReference>
<evidence type="ECO:0000256" key="1">
    <source>
        <dbReference type="ARBA" id="ARBA00022598"/>
    </source>
</evidence>
<organism evidence="8 9">
    <name type="scientific">Algivirga pacifica</name>
    <dbReference type="NCBI Taxonomy" id="1162670"/>
    <lineage>
        <taxon>Bacteria</taxon>
        <taxon>Pseudomonadati</taxon>
        <taxon>Bacteroidota</taxon>
        <taxon>Cytophagia</taxon>
        <taxon>Cytophagales</taxon>
        <taxon>Flammeovirgaceae</taxon>
        <taxon>Algivirga</taxon>
    </lineage>
</organism>
<proteinExistence type="inferred from homology"/>
<feature type="domain" description="GS beta-grasp" evidence="6">
    <location>
        <begin position="22"/>
        <end position="117"/>
    </location>
</feature>
<keyword evidence="9" id="KW-1185">Reference proteome</keyword>
<evidence type="ECO:0000313" key="9">
    <source>
        <dbReference type="Proteomes" id="UP001500298"/>
    </source>
</evidence>
<dbReference type="InterPro" id="IPR008147">
    <property type="entry name" value="Gln_synt_N"/>
</dbReference>
<dbReference type="Pfam" id="PF00120">
    <property type="entry name" value="Gln-synt_C"/>
    <property type="match status" value="1"/>
</dbReference>
<evidence type="ECO:0000256" key="2">
    <source>
        <dbReference type="ARBA" id="ARBA00022741"/>
    </source>
</evidence>
<dbReference type="PROSITE" id="PS51986">
    <property type="entry name" value="GS_BETA_GRASP"/>
    <property type="match status" value="1"/>
</dbReference>
<protein>
    <submittedName>
        <fullName evidence="8">Glutamine synthetase</fullName>
    </submittedName>
</protein>
<comment type="caution">
    <text evidence="8">The sequence shown here is derived from an EMBL/GenBank/DDBJ whole genome shotgun (WGS) entry which is preliminary data.</text>
</comment>
<evidence type="ECO:0000259" key="7">
    <source>
        <dbReference type="PROSITE" id="PS51987"/>
    </source>
</evidence>
<evidence type="ECO:0000313" key="8">
    <source>
        <dbReference type="EMBL" id="GAA4834964.1"/>
    </source>
</evidence>
<dbReference type="Gene3D" id="3.10.20.70">
    <property type="entry name" value="Glutamine synthetase, N-terminal domain"/>
    <property type="match status" value="1"/>
</dbReference>
<reference evidence="9" key="1">
    <citation type="journal article" date="2019" name="Int. J. Syst. Evol. Microbiol.">
        <title>The Global Catalogue of Microorganisms (GCM) 10K type strain sequencing project: providing services to taxonomists for standard genome sequencing and annotation.</title>
        <authorList>
            <consortium name="The Broad Institute Genomics Platform"/>
            <consortium name="The Broad Institute Genome Sequencing Center for Infectious Disease"/>
            <person name="Wu L."/>
            <person name="Ma J."/>
        </authorList>
    </citation>
    <scope>NUCLEOTIDE SEQUENCE [LARGE SCALE GENOMIC DNA]</scope>
    <source>
        <strain evidence="9">JCM 18326</strain>
    </source>
</reference>
<sequence>MQSTQTHPTQAMVEKIIQHPSPKVKIAVTDLDGILRGKVVHKDKFFSLLEKGFGFCDVIFGWDLADQLYENSSSKAITGWHTGFPDAEAKIAPETFREVPWDQDTPFFLADFHSSTTASKVCPRSLLRRIRQKAIDMGFSPMFSQEFEWFNFSETPESLREKRYQHLQPMTPGMFGYSILRSSYKNAFFNQLYDEMTLFKVPLEGLHTETGPGVYEAAIQVNDILEAADRAVLFKTGVKEIAYQHELIASFMARWNNELPGCSGHVHQSLWDIDGQRNLFYEEEDPLHMSSIAKHYLAGLIYCFGDILPLCAPTTNSYQRLVEGYWAPTKLNWGIDNRTTAFRVLPHGEKSCRIESRIPGSDTNPYLAMSACLAAGLYGIENKIPLEDSLTTGNGYEGQGKKLPTSLEQATELFQNSMIAKDLLGEDFVAHYAMTRAWEVSQQNPQDTLWELKRYFEII</sequence>
<dbReference type="PROSITE" id="PS51987">
    <property type="entry name" value="GS_CATALYTIC"/>
    <property type="match status" value="1"/>
</dbReference>
<accession>A0ABP9DA57</accession>
<dbReference type="PANTHER" id="PTHR43785:SF12">
    <property type="entry name" value="TYPE-1 GLUTAMINE SYNTHETASE 2"/>
    <property type="match status" value="1"/>
</dbReference>
<dbReference type="InterPro" id="IPR008146">
    <property type="entry name" value="Gln_synth_cat_dom"/>
</dbReference>
<evidence type="ECO:0000259" key="6">
    <source>
        <dbReference type="PROSITE" id="PS51986"/>
    </source>
</evidence>
<keyword evidence="2" id="KW-0547">Nucleotide-binding</keyword>
<dbReference type="InterPro" id="IPR036651">
    <property type="entry name" value="Gln_synt_N_sf"/>
</dbReference>
<feature type="domain" description="GS catalytic" evidence="7">
    <location>
        <begin position="123"/>
        <end position="459"/>
    </location>
</feature>
<dbReference type="SUPFAM" id="SSF55931">
    <property type="entry name" value="Glutamine synthetase/guanido kinase"/>
    <property type="match status" value="1"/>
</dbReference>
<dbReference type="EMBL" id="BAABJX010000030">
    <property type="protein sequence ID" value="GAA4834964.1"/>
    <property type="molecule type" value="Genomic_DNA"/>
</dbReference>
<gene>
    <name evidence="8" type="ORF">GCM10023331_20250</name>
</gene>
<keyword evidence="3" id="KW-0067">ATP-binding</keyword>
<dbReference type="RefSeq" id="WP_345371469.1">
    <property type="nucleotide sequence ID" value="NZ_BAABJX010000030.1"/>
</dbReference>